<protein>
    <submittedName>
        <fullName evidence="2">SppA protein</fullName>
    </submittedName>
</protein>
<dbReference type="PANTHER" id="PTHR35984">
    <property type="entry name" value="PERIPLASMIC SERINE PROTEASE"/>
    <property type="match status" value="1"/>
</dbReference>
<comment type="caution">
    <text evidence="2">The sequence shown here is derived from an EMBL/GenBank/DDBJ whole genome shotgun (WGS) entry which is preliminary data.</text>
</comment>
<evidence type="ECO:0000313" key="3">
    <source>
        <dbReference type="Proteomes" id="UP001203069"/>
    </source>
</evidence>
<feature type="compositionally biased region" description="Basic and acidic residues" evidence="1">
    <location>
        <begin position="310"/>
        <end position="319"/>
    </location>
</feature>
<evidence type="ECO:0000256" key="1">
    <source>
        <dbReference type="SAM" id="MobiDB-lite"/>
    </source>
</evidence>
<evidence type="ECO:0000313" key="2">
    <source>
        <dbReference type="EMBL" id="MCL2892499.1"/>
    </source>
</evidence>
<accession>A0ABT0MRL6</accession>
<dbReference type="RefSeq" id="WP_249244192.1">
    <property type="nucleotide sequence ID" value="NZ_JAKPBZ010000108.1"/>
</dbReference>
<dbReference type="Gene3D" id="3.90.226.10">
    <property type="entry name" value="2-enoyl-CoA Hydratase, Chain A, domain 1"/>
    <property type="match status" value="1"/>
</dbReference>
<keyword evidence="3" id="KW-1185">Reference proteome</keyword>
<organism evidence="2 3">
    <name type="scientific">Brenneria tiliae</name>
    <dbReference type="NCBI Taxonomy" id="2914984"/>
    <lineage>
        <taxon>Bacteria</taxon>
        <taxon>Pseudomonadati</taxon>
        <taxon>Pseudomonadota</taxon>
        <taxon>Gammaproteobacteria</taxon>
        <taxon>Enterobacterales</taxon>
        <taxon>Pectobacteriaceae</taxon>
        <taxon>Brenneria</taxon>
    </lineage>
</organism>
<proteinExistence type="predicted"/>
<feature type="region of interest" description="Disordered" evidence="1">
    <location>
        <begin position="255"/>
        <end position="336"/>
    </location>
</feature>
<gene>
    <name evidence="2" type="ORF">MFP26_07300</name>
</gene>
<dbReference type="Proteomes" id="UP001203069">
    <property type="component" value="Unassembled WGS sequence"/>
</dbReference>
<name>A0ABT0MRL6_9GAMM</name>
<dbReference type="SUPFAM" id="SSF52096">
    <property type="entry name" value="ClpP/crotonase"/>
    <property type="match status" value="1"/>
</dbReference>
<dbReference type="EMBL" id="JAKPBZ010000108">
    <property type="protein sequence ID" value="MCL2892499.1"/>
    <property type="molecule type" value="Genomic_DNA"/>
</dbReference>
<dbReference type="PANTHER" id="PTHR35984:SF1">
    <property type="entry name" value="PERIPLASMIC SERINE PROTEASE"/>
    <property type="match status" value="1"/>
</dbReference>
<sequence length="336" mass="36751">MENTDVYVYIGDVHRDGHLDVTNVIKKRKDVHGLKDNVLFCVATYGGDPSAGYRIGRALQHNYKNITLLVVGPCKSAGTLIAVAAHKLIIGDMGELGPLDIQLKKNDEIGELSSGLVIATALEELKECALSAFRSYIIDIKYRNQISTKMSADIAAKLTEAIISPMATQIDPIKLGEHQRAMNIALSYGNRLNSHSKNLKESSLGKLIAGYPAHGFVIDRKEARELFNSVDRPEGYSLMLYEALGEKIFSGELPISGRPEVRDFSPPQKQDENQPNTEEPDDDELGPEKGKGGSESDLGTAKPTRKKSDKRSSQKHEGTDQEIGALPTDKPDAKPN</sequence>
<reference evidence="2 3" key="1">
    <citation type="submission" date="2022-02" db="EMBL/GenBank/DDBJ databases">
        <title>Description of Brenneria tiliae sp. nov. isolated from symptomatic Tilia x moltkei and Tilia x europaea trees in the UK.</title>
        <authorList>
            <person name="Kile H."/>
        </authorList>
    </citation>
    <scope>NUCLEOTIDE SEQUENCE [LARGE SCALE GENOMIC DNA]</scope>
    <source>
        <strain evidence="2 3">MC1SB4.1</strain>
    </source>
</reference>
<dbReference type="InterPro" id="IPR002825">
    <property type="entry name" value="Pept_S49_ser-pept_pro"/>
</dbReference>
<dbReference type="InterPro" id="IPR029045">
    <property type="entry name" value="ClpP/crotonase-like_dom_sf"/>
</dbReference>